<gene>
    <name evidence="2" type="ORF">D915_010358</name>
</gene>
<dbReference type="EMBL" id="JXXN02008861">
    <property type="protein sequence ID" value="THD18732.1"/>
    <property type="molecule type" value="Genomic_DNA"/>
</dbReference>
<feature type="transmembrane region" description="Helical" evidence="1">
    <location>
        <begin position="39"/>
        <end position="59"/>
    </location>
</feature>
<evidence type="ECO:0000313" key="3">
    <source>
        <dbReference type="Proteomes" id="UP000230066"/>
    </source>
</evidence>
<dbReference type="Proteomes" id="UP000230066">
    <property type="component" value="Unassembled WGS sequence"/>
</dbReference>
<feature type="transmembrane region" description="Helical" evidence="1">
    <location>
        <begin position="12"/>
        <end position="30"/>
    </location>
</feature>
<comment type="caution">
    <text evidence="2">The sequence shown here is derived from an EMBL/GenBank/DDBJ whole genome shotgun (WGS) entry which is preliminary data.</text>
</comment>
<sequence>MPVHLDKFLAYPSIGISCASLLFLFLFLVYRPRRNWDEWIGALVMTVLCAVLGVEILVTQKTSPTKDFDEHYFIVIILLQGFILTAYHCLLKWGMLRFYVRIARLHCTLLSKLCPKKKRKPKSAFGDRRVTEETSWDDSTLIAQILVIFHCPIFLSDYTTGHENLNKLVPCFPIMRDFTLLFSKTLVLTA</sequence>
<proteinExistence type="predicted"/>
<dbReference type="AlphaFoldDB" id="A0A4E0RPG2"/>
<keyword evidence="1" id="KW-0472">Membrane</keyword>
<keyword evidence="1" id="KW-1133">Transmembrane helix</keyword>
<keyword evidence="3" id="KW-1185">Reference proteome</keyword>
<reference evidence="2" key="1">
    <citation type="submission" date="2019-03" db="EMBL/GenBank/DDBJ databases">
        <title>Improved annotation for the trematode Fasciola hepatica.</title>
        <authorList>
            <person name="Choi Y.-J."/>
            <person name="Martin J."/>
            <person name="Mitreva M."/>
        </authorList>
    </citation>
    <scope>NUCLEOTIDE SEQUENCE [LARGE SCALE GENOMIC DNA]</scope>
</reference>
<evidence type="ECO:0000313" key="2">
    <source>
        <dbReference type="EMBL" id="THD18732.1"/>
    </source>
</evidence>
<dbReference type="PROSITE" id="PS51257">
    <property type="entry name" value="PROKAR_LIPOPROTEIN"/>
    <property type="match status" value="1"/>
</dbReference>
<keyword evidence="1" id="KW-0812">Transmembrane</keyword>
<organism evidence="2 3">
    <name type="scientific">Fasciola hepatica</name>
    <name type="common">Liver fluke</name>
    <dbReference type="NCBI Taxonomy" id="6192"/>
    <lineage>
        <taxon>Eukaryota</taxon>
        <taxon>Metazoa</taxon>
        <taxon>Spiralia</taxon>
        <taxon>Lophotrochozoa</taxon>
        <taxon>Platyhelminthes</taxon>
        <taxon>Trematoda</taxon>
        <taxon>Digenea</taxon>
        <taxon>Plagiorchiida</taxon>
        <taxon>Echinostomata</taxon>
        <taxon>Echinostomatoidea</taxon>
        <taxon>Fasciolidae</taxon>
        <taxon>Fasciola</taxon>
    </lineage>
</organism>
<name>A0A4E0RPG2_FASHE</name>
<protein>
    <submittedName>
        <fullName evidence="2">Uncharacterized protein</fullName>
    </submittedName>
</protein>
<accession>A0A4E0RPG2</accession>
<evidence type="ECO:0000256" key="1">
    <source>
        <dbReference type="SAM" id="Phobius"/>
    </source>
</evidence>
<feature type="transmembrane region" description="Helical" evidence="1">
    <location>
        <begin position="71"/>
        <end position="91"/>
    </location>
</feature>